<dbReference type="Pfam" id="PF01326">
    <property type="entry name" value="PPDK_N"/>
    <property type="match status" value="2"/>
</dbReference>
<name>A0ABP4Y4G0_9MICO</name>
<accession>A0ABP4Y4G0</accession>
<evidence type="ECO:0000313" key="3">
    <source>
        <dbReference type="EMBL" id="GAA1803483.1"/>
    </source>
</evidence>
<reference evidence="4" key="1">
    <citation type="journal article" date="2019" name="Int. J. Syst. Evol. Microbiol.">
        <title>The Global Catalogue of Microorganisms (GCM) 10K type strain sequencing project: providing services to taxonomists for standard genome sequencing and annotation.</title>
        <authorList>
            <consortium name="The Broad Institute Genomics Platform"/>
            <consortium name="The Broad Institute Genome Sequencing Center for Infectious Disease"/>
            <person name="Wu L."/>
            <person name="Ma J."/>
        </authorList>
    </citation>
    <scope>NUCLEOTIDE SEQUENCE [LARGE SCALE GENOMIC DNA]</scope>
    <source>
        <strain evidence="4">JCM 14322</strain>
    </source>
</reference>
<dbReference type="Gene3D" id="3.50.30.10">
    <property type="entry name" value="Phosphohistidine domain"/>
    <property type="match status" value="1"/>
</dbReference>
<feature type="domain" description="Pyruvate phosphate dikinase AMP/ATP-binding" evidence="2">
    <location>
        <begin position="204"/>
        <end position="255"/>
    </location>
</feature>
<gene>
    <name evidence="3" type="ORF">GCM10009749_09500</name>
</gene>
<dbReference type="Pfam" id="PF00391">
    <property type="entry name" value="PEP-utilizers"/>
    <property type="match status" value="1"/>
</dbReference>
<proteinExistence type="predicted"/>
<keyword evidence="4" id="KW-1185">Reference proteome</keyword>
<dbReference type="InterPro" id="IPR013815">
    <property type="entry name" value="ATP_grasp_subdomain_1"/>
</dbReference>
<evidence type="ECO:0000259" key="1">
    <source>
        <dbReference type="Pfam" id="PF00391"/>
    </source>
</evidence>
<feature type="domain" description="PEP-utilising enzyme mobile" evidence="1">
    <location>
        <begin position="749"/>
        <end position="819"/>
    </location>
</feature>
<dbReference type="EMBL" id="BAAANJ010000002">
    <property type="protein sequence ID" value="GAA1803483.1"/>
    <property type="molecule type" value="Genomic_DNA"/>
</dbReference>
<dbReference type="InterPro" id="IPR051549">
    <property type="entry name" value="PEP_Utilizing_Enz"/>
</dbReference>
<feature type="domain" description="Pyruvate phosphate dikinase AMP/ATP-binding" evidence="2">
    <location>
        <begin position="61"/>
        <end position="192"/>
    </location>
</feature>
<comment type="caution">
    <text evidence="3">The sequence shown here is derived from an EMBL/GenBank/DDBJ whole genome shotgun (WGS) entry which is preliminary data.</text>
</comment>
<dbReference type="Gene3D" id="3.30.470.20">
    <property type="entry name" value="ATP-grasp fold, B domain"/>
    <property type="match status" value="2"/>
</dbReference>
<organism evidence="3 4">
    <name type="scientific">Agromyces neolithicus</name>
    <dbReference type="NCBI Taxonomy" id="269420"/>
    <lineage>
        <taxon>Bacteria</taxon>
        <taxon>Bacillati</taxon>
        <taxon>Actinomycetota</taxon>
        <taxon>Actinomycetes</taxon>
        <taxon>Micrococcales</taxon>
        <taxon>Microbacteriaceae</taxon>
        <taxon>Agromyces</taxon>
    </lineage>
</organism>
<dbReference type="Proteomes" id="UP001500002">
    <property type="component" value="Unassembled WGS sequence"/>
</dbReference>
<sequence length="824" mass="88775">MTGSVVRTSAAALLSLDDHVCTDPAVVGNKAATLAHLRQAGFAVPAGVVVPAAALEGVTEGLPSAVTRALLNLSSLIGRGPWAVRSSSTAEDSEHASYAGQFETALDVEDERLAEAVFECWRSGQADRVRAYGGERGAGSMAVLLQPMVAADVAGVAFTIDPVSGEHVTVIEAVQGLGERLVSGSATPERWISRDGGTIATSSAAIVLTADQAGSIGDLARRVEEHLGRPQDIEWAIADGSLWLIQARPITTEPRSGPELIPVPIEVPPGYWQRDDFHEPLPITPFGRTLLTEQILKVFPAVFAEFGILLERAEVAFVGGWVYNRTVPVGAPAPERGASAPPPRWLLWLLMRTHPAVRRRCRAAGRALALDLPAAVIRRWFDEWRPEHQSDVAKALGVDLRSLSDADLAAELDHRVEVIGHPAHIVVAIGYWIQVYELTELCRDLLGWDIPKTLSLLDGLSTASTRPGNQLADLARIARSSPAVLRLLADVDESTPGRLADADPEFARAFSEYVEANGHRSLRYDIIDPTLAEMPYLLLRLVAQQLELDVSPARAARESLHRRDRAADEALELLSSHSRDDKERFERALTRARRAFPALEDRVWWTTSVQAALLRYVALEIGRRLADRHQIDAVDDVFFLEADVSRSALLDGARCTEIVRIAKGQRDWAIRNPGPPAYGDPPRGAPPFDLLPRDARLVNQGVLWGITQVFGSPRGVRDERVVSGTPASGGRYTGPVRVITGDGDFDKIRTGDVVVCPTTSPAWSVVFPSMGALVADAGGMLSHPAIIAREYGIPAVVGAGNATALLHDGQTVTVDGTTGVVELG</sequence>
<protein>
    <submittedName>
        <fullName evidence="3">PEP/pyruvate-binding domain-containing protein</fullName>
    </submittedName>
</protein>
<dbReference type="SUPFAM" id="SSF56059">
    <property type="entry name" value="Glutathione synthetase ATP-binding domain-like"/>
    <property type="match status" value="1"/>
</dbReference>
<dbReference type="SUPFAM" id="SSF52009">
    <property type="entry name" value="Phosphohistidine domain"/>
    <property type="match status" value="1"/>
</dbReference>
<dbReference type="InterPro" id="IPR036637">
    <property type="entry name" value="Phosphohistidine_dom_sf"/>
</dbReference>
<dbReference type="InterPro" id="IPR002192">
    <property type="entry name" value="PPDK_AMP/ATP-bd"/>
</dbReference>
<dbReference type="InterPro" id="IPR008279">
    <property type="entry name" value="PEP-util_enz_mobile_dom"/>
</dbReference>
<dbReference type="Gene3D" id="3.30.1490.20">
    <property type="entry name" value="ATP-grasp fold, A domain"/>
    <property type="match status" value="2"/>
</dbReference>
<dbReference type="PANTHER" id="PTHR43615">
    <property type="entry name" value="PHOSPHOENOLPYRUVATE SYNTHASE-RELATED"/>
    <property type="match status" value="1"/>
</dbReference>
<evidence type="ECO:0000313" key="4">
    <source>
        <dbReference type="Proteomes" id="UP001500002"/>
    </source>
</evidence>
<evidence type="ECO:0000259" key="2">
    <source>
        <dbReference type="Pfam" id="PF01326"/>
    </source>
</evidence>
<dbReference type="PANTHER" id="PTHR43615:SF1">
    <property type="entry name" value="PPDK_N DOMAIN-CONTAINING PROTEIN"/>
    <property type="match status" value="1"/>
</dbReference>